<organism evidence="2 3">
    <name type="scientific">Caerostris darwini</name>
    <dbReference type="NCBI Taxonomy" id="1538125"/>
    <lineage>
        <taxon>Eukaryota</taxon>
        <taxon>Metazoa</taxon>
        <taxon>Ecdysozoa</taxon>
        <taxon>Arthropoda</taxon>
        <taxon>Chelicerata</taxon>
        <taxon>Arachnida</taxon>
        <taxon>Araneae</taxon>
        <taxon>Araneomorphae</taxon>
        <taxon>Entelegynae</taxon>
        <taxon>Araneoidea</taxon>
        <taxon>Araneidae</taxon>
        <taxon>Caerostris</taxon>
    </lineage>
</organism>
<keyword evidence="1" id="KW-0472">Membrane</keyword>
<proteinExistence type="predicted"/>
<protein>
    <submittedName>
        <fullName evidence="2">Uncharacterized protein</fullName>
    </submittedName>
</protein>
<evidence type="ECO:0000313" key="2">
    <source>
        <dbReference type="EMBL" id="GIY45331.1"/>
    </source>
</evidence>
<sequence length="111" mass="12581">MPPIVRSLLLSPQDSSQKRPLLSVLANLISFNTLAICLLVMLEFCFGDQSTSKRRILYGNSRALSKLCCQHYDLSWAVEMARATYQVPVPSQLDISLITYSHRTLFVTWSD</sequence>
<keyword evidence="1" id="KW-0812">Transmembrane</keyword>
<reference evidence="2 3" key="1">
    <citation type="submission" date="2021-06" db="EMBL/GenBank/DDBJ databases">
        <title>Caerostris darwini draft genome.</title>
        <authorList>
            <person name="Kono N."/>
            <person name="Arakawa K."/>
        </authorList>
    </citation>
    <scope>NUCLEOTIDE SEQUENCE [LARGE SCALE GENOMIC DNA]</scope>
</reference>
<comment type="caution">
    <text evidence="2">The sequence shown here is derived from an EMBL/GenBank/DDBJ whole genome shotgun (WGS) entry which is preliminary data.</text>
</comment>
<dbReference type="EMBL" id="BPLQ01009615">
    <property type="protein sequence ID" value="GIY45331.1"/>
    <property type="molecule type" value="Genomic_DNA"/>
</dbReference>
<evidence type="ECO:0000256" key="1">
    <source>
        <dbReference type="SAM" id="Phobius"/>
    </source>
</evidence>
<keyword evidence="1" id="KW-1133">Transmembrane helix</keyword>
<dbReference type="AlphaFoldDB" id="A0AAV4TJT5"/>
<dbReference type="Proteomes" id="UP001054837">
    <property type="component" value="Unassembled WGS sequence"/>
</dbReference>
<keyword evidence="3" id="KW-1185">Reference proteome</keyword>
<evidence type="ECO:0000313" key="3">
    <source>
        <dbReference type="Proteomes" id="UP001054837"/>
    </source>
</evidence>
<gene>
    <name evidence="2" type="ORF">CDAR_482081</name>
</gene>
<name>A0AAV4TJT5_9ARAC</name>
<feature type="transmembrane region" description="Helical" evidence="1">
    <location>
        <begin position="20"/>
        <end position="46"/>
    </location>
</feature>
<accession>A0AAV4TJT5</accession>